<dbReference type="Proteomes" id="UP000391919">
    <property type="component" value="Unassembled WGS sequence"/>
</dbReference>
<protein>
    <recommendedName>
        <fullName evidence="1">Purine catabolism PurC-like domain-containing protein</fullName>
    </recommendedName>
</protein>
<dbReference type="EMBL" id="BKZQ01000073">
    <property type="protein sequence ID" value="GER71814.1"/>
    <property type="molecule type" value="Genomic_DNA"/>
</dbReference>
<evidence type="ECO:0000313" key="2">
    <source>
        <dbReference type="EMBL" id="GER71814.1"/>
    </source>
</evidence>
<accession>A0A5J4JRS8</accession>
<proteinExistence type="predicted"/>
<sequence>MVTLEKLVELPAFSRIALVAGKAGISRAVAGVNVTESVDWAQFFKPNELLVTIGISMANDPEKLTEMVKFAFQRHAAGIVINTGPYIPEIPLKVFQFADVHHFPVFQMPWELRVADLIKITVQFLMMEQHRQTLAQQTLVELLFNPGLDKEHIQN</sequence>
<name>A0A5J4JRS8_9BACI</name>
<dbReference type="Pfam" id="PF07905">
    <property type="entry name" value="PucR"/>
    <property type="match status" value="1"/>
</dbReference>
<dbReference type="InterPro" id="IPR012914">
    <property type="entry name" value="PucR_dom"/>
</dbReference>
<evidence type="ECO:0000259" key="1">
    <source>
        <dbReference type="Pfam" id="PF07905"/>
    </source>
</evidence>
<organism evidence="2 3">
    <name type="scientific">Weizmannia acidilactici</name>
    <dbReference type="NCBI Taxonomy" id="2607726"/>
    <lineage>
        <taxon>Bacteria</taxon>
        <taxon>Bacillati</taxon>
        <taxon>Bacillota</taxon>
        <taxon>Bacilli</taxon>
        <taxon>Bacillales</taxon>
        <taxon>Bacillaceae</taxon>
        <taxon>Heyndrickxia</taxon>
    </lineage>
</organism>
<dbReference type="RefSeq" id="WP_253718660.1">
    <property type="nucleotide sequence ID" value="NZ_BKZQ01000073.1"/>
</dbReference>
<feature type="domain" description="Purine catabolism PurC-like" evidence="1">
    <location>
        <begin position="7"/>
        <end position="121"/>
    </location>
</feature>
<evidence type="ECO:0000313" key="3">
    <source>
        <dbReference type="Proteomes" id="UP000391919"/>
    </source>
</evidence>
<reference evidence="2 3" key="1">
    <citation type="submission" date="2019-09" db="EMBL/GenBank/DDBJ databases">
        <title>Draft genome sequence of Bacillus sp. JC-7.</title>
        <authorList>
            <person name="Tanaka N."/>
            <person name="Shiwa Y."/>
            <person name="Fujita N."/>
            <person name="Tanasupawat S."/>
        </authorList>
    </citation>
    <scope>NUCLEOTIDE SEQUENCE [LARGE SCALE GENOMIC DNA]</scope>
    <source>
        <strain evidence="2 3">JC-7</strain>
    </source>
</reference>
<gene>
    <name evidence="2" type="ORF">BpJC7_31170</name>
</gene>
<comment type="caution">
    <text evidence="2">The sequence shown here is derived from an EMBL/GenBank/DDBJ whole genome shotgun (WGS) entry which is preliminary data.</text>
</comment>
<keyword evidence="3" id="KW-1185">Reference proteome</keyword>
<dbReference type="AlphaFoldDB" id="A0A5J4JRS8"/>